<dbReference type="InterPro" id="IPR038355">
    <property type="entry name" value="TNFAIP8_sf"/>
</dbReference>
<gene>
    <name evidence="1" type="ORF">HNAJ_LOCUS9950</name>
</gene>
<proteinExistence type="predicted"/>
<dbReference type="AlphaFoldDB" id="A0A0R3TQX1"/>
<dbReference type="Pfam" id="PF05527">
    <property type="entry name" value="TNFAIP8"/>
    <property type="match status" value="1"/>
</dbReference>
<dbReference type="PANTHER" id="PTHR12757:SF1">
    <property type="entry name" value="PROTEIN SALIVARY GLANDS MARRED"/>
    <property type="match status" value="1"/>
</dbReference>
<dbReference type="Proteomes" id="UP000278807">
    <property type="component" value="Unassembled WGS sequence"/>
</dbReference>
<dbReference type="GO" id="GO:0042981">
    <property type="term" value="P:regulation of apoptotic process"/>
    <property type="evidence" value="ECO:0007669"/>
    <property type="project" value="InterPro"/>
</dbReference>
<dbReference type="EMBL" id="UZAE01012814">
    <property type="protein sequence ID" value="VDO06809.1"/>
    <property type="molecule type" value="Genomic_DNA"/>
</dbReference>
<reference evidence="1 2" key="2">
    <citation type="submission" date="2018-11" db="EMBL/GenBank/DDBJ databases">
        <authorList>
            <consortium name="Pathogen Informatics"/>
        </authorList>
    </citation>
    <scope>NUCLEOTIDE SEQUENCE [LARGE SCALE GENOMIC DNA]</scope>
</reference>
<protein>
    <submittedName>
        <fullName evidence="3">DDE-1 domain-containing protein</fullName>
    </submittedName>
</protein>
<evidence type="ECO:0000313" key="1">
    <source>
        <dbReference type="EMBL" id="VDO06809.1"/>
    </source>
</evidence>
<dbReference type="PANTHER" id="PTHR12757">
    <property type="entry name" value="TUMOR NECROSIS FACTOR INDUCED PROTEIN"/>
    <property type="match status" value="1"/>
</dbReference>
<dbReference type="GO" id="GO:0005737">
    <property type="term" value="C:cytoplasm"/>
    <property type="evidence" value="ECO:0007669"/>
    <property type="project" value="TreeGrafter"/>
</dbReference>
<name>A0A0R3TQX1_RODNA</name>
<dbReference type="WBParaSite" id="HNAJ_0000995501-mRNA-1">
    <property type="protein sequence ID" value="HNAJ_0000995501-mRNA-1"/>
    <property type="gene ID" value="HNAJ_0000995501"/>
</dbReference>
<evidence type="ECO:0000313" key="3">
    <source>
        <dbReference type="WBParaSite" id="HNAJ_0000995501-mRNA-1"/>
    </source>
</evidence>
<dbReference type="Gene3D" id="1.20.1440.160">
    <property type="entry name" value="Tumor necrosis factor alpha-induced protein 8-like"/>
    <property type="match status" value="1"/>
</dbReference>
<evidence type="ECO:0000313" key="2">
    <source>
        <dbReference type="Proteomes" id="UP000278807"/>
    </source>
</evidence>
<dbReference type="InterPro" id="IPR008477">
    <property type="entry name" value="TNFAIP8-like"/>
</dbReference>
<dbReference type="OrthoDB" id="10055976at2759"/>
<organism evidence="3">
    <name type="scientific">Rodentolepis nana</name>
    <name type="common">Dwarf tapeworm</name>
    <name type="synonym">Hymenolepis nana</name>
    <dbReference type="NCBI Taxonomy" id="102285"/>
    <lineage>
        <taxon>Eukaryota</taxon>
        <taxon>Metazoa</taxon>
        <taxon>Spiralia</taxon>
        <taxon>Lophotrochozoa</taxon>
        <taxon>Platyhelminthes</taxon>
        <taxon>Cestoda</taxon>
        <taxon>Eucestoda</taxon>
        <taxon>Cyclophyllidea</taxon>
        <taxon>Hymenolepididae</taxon>
        <taxon>Rodentolepis</taxon>
    </lineage>
</organism>
<keyword evidence="2" id="KW-1185">Reference proteome</keyword>
<accession>A0A0R3TQX1</accession>
<reference evidence="3" key="1">
    <citation type="submission" date="2017-02" db="UniProtKB">
        <authorList>
            <consortium name="WormBaseParasite"/>
        </authorList>
    </citation>
    <scope>IDENTIFICATION</scope>
</reference>
<sequence>MSAQPKRKNVRSQGALNTRQIALRAQRKIACSFPNQTKHLFLDEITCHLLDTLHQLIWRYTNSKKRTDNLVKQIIKTNVKLHVIVMSTGVKQQQEESIAECREMLRTAALCLIRHVNSTSNDGACDLARIQAALRTAGTFARAIAEGHMSQKSLDKLADVVMFISDGGFLTALTSKQPPYNHLVLEIAQDLQDSIDRGIL</sequence>